<name>A0A8S5LFD2_9CAUD</name>
<protein>
    <submittedName>
        <fullName evidence="2">Uncharacterized protein</fullName>
    </submittedName>
</protein>
<organism evidence="2">
    <name type="scientific">Siphoviridae sp. ct3CA7</name>
    <dbReference type="NCBI Taxonomy" id="2823561"/>
    <lineage>
        <taxon>Viruses</taxon>
        <taxon>Duplodnaviria</taxon>
        <taxon>Heunggongvirae</taxon>
        <taxon>Uroviricota</taxon>
        <taxon>Caudoviricetes</taxon>
    </lineage>
</organism>
<reference evidence="2" key="1">
    <citation type="journal article" date="2021" name="Proc. Natl. Acad. Sci. U.S.A.">
        <title>A Catalog of Tens of Thousands of Viruses from Human Metagenomes Reveals Hidden Associations with Chronic Diseases.</title>
        <authorList>
            <person name="Tisza M.J."/>
            <person name="Buck C.B."/>
        </authorList>
    </citation>
    <scope>NUCLEOTIDE SEQUENCE</scope>
    <source>
        <strain evidence="2">Ct3CA7</strain>
    </source>
</reference>
<feature type="region of interest" description="Disordered" evidence="1">
    <location>
        <begin position="181"/>
        <end position="214"/>
    </location>
</feature>
<accession>A0A8S5LFD2</accession>
<sequence>MGRVQLVADGGEMTIGRAYVRFVYGAWDVKLPDGDQQGQRDERITDGYFHVPEQPRRGRSDFACVRADATVDATDGLLKGRSNVEENLKKAYSRAGGDVFFERDITNAGLGLYVPGMDFNEGDVVDVRLWGKRIGMPVSSIEMTTSRAHHLGWKVHVGGGLIADHDALDQKNRSIMSALATERRKNQKSASKVSRESSHAVSTATRAKEDSARSLTKVEQAIKTAKDADLNSVEGRKVAIAANTQALEAMEISNNAQSEAIRAVQATAENAQALARMNRMLIEQNTKLINLVHQNATQMLFCDRGQNETDQYLTLDNTQGAVTRWIAKGDWEGEVAVFITYAAHPTIVRWYPVSRGLPRSWEFNDKLGITRSVQNALAMYKVRKDNGEA</sequence>
<evidence type="ECO:0000256" key="1">
    <source>
        <dbReference type="SAM" id="MobiDB-lite"/>
    </source>
</evidence>
<proteinExistence type="predicted"/>
<evidence type="ECO:0000313" key="2">
    <source>
        <dbReference type="EMBL" id="DAD68553.1"/>
    </source>
</evidence>
<dbReference type="EMBL" id="BK014704">
    <property type="protein sequence ID" value="DAD68553.1"/>
    <property type="molecule type" value="Genomic_DNA"/>
</dbReference>